<evidence type="ECO:0000313" key="6">
    <source>
        <dbReference type="EMBL" id="MDR7090863.1"/>
    </source>
</evidence>
<evidence type="ECO:0000313" key="7">
    <source>
        <dbReference type="Proteomes" id="UP001253595"/>
    </source>
</evidence>
<evidence type="ECO:0000256" key="1">
    <source>
        <dbReference type="ARBA" id="ARBA00009437"/>
    </source>
</evidence>
<dbReference type="Pfam" id="PF03466">
    <property type="entry name" value="LysR_substrate"/>
    <property type="match status" value="1"/>
</dbReference>
<dbReference type="InterPro" id="IPR000847">
    <property type="entry name" value="LysR_HTH_N"/>
</dbReference>
<accession>A0ABU1V0G8</accession>
<dbReference type="Gene3D" id="1.10.10.10">
    <property type="entry name" value="Winged helix-like DNA-binding domain superfamily/Winged helix DNA-binding domain"/>
    <property type="match status" value="1"/>
</dbReference>
<name>A0ABU1V0G8_9GAMM</name>
<dbReference type="GO" id="GO:0003677">
    <property type="term" value="F:DNA binding"/>
    <property type="evidence" value="ECO:0007669"/>
    <property type="project" value="UniProtKB-KW"/>
</dbReference>
<keyword evidence="2" id="KW-0805">Transcription regulation</keyword>
<comment type="similarity">
    <text evidence="1">Belongs to the LysR transcriptional regulatory family.</text>
</comment>
<dbReference type="InterPro" id="IPR058163">
    <property type="entry name" value="LysR-type_TF_proteobact-type"/>
</dbReference>
<evidence type="ECO:0000256" key="2">
    <source>
        <dbReference type="ARBA" id="ARBA00023015"/>
    </source>
</evidence>
<dbReference type="PANTHER" id="PTHR30537:SF72">
    <property type="entry name" value="LYSR FAMILY TRANSCRIPTIONAL REGULATOR"/>
    <property type="match status" value="1"/>
</dbReference>
<dbReference type="PRINTS" id="PR00039">
    <property type="entry name" value="HTHLYSR"/>
</dbReference>
<dbReference type="InterPro" id="IPR005119">
    <property type="entry name" value="LysR_subst-bd"/>
</dbReference>
<organism evidence="6 7">
    <name type="scientific">Cellvibrio fibrivorans</name>
    <dbReference type="NCBI Taxonomy" id="126350"/>
    <lineage>
        <taxon>Bacteria</taxon>
        <taxon>Pseudomonadati</taxon>
        <taxon>Pseudomonadota</taxon>
        <taxon>Gammaproteobacteria</taxon>
        <taxon>Cellvibrionales</taxon>
        <taxon>Cellvibrionaceae</taxon>
        <taxon>Cellvibrio</taxon>
    </lineage>
</organism>
<evidence type="ECO:0000259" key="5">
    <source>
        <dbReference type="PROSITE" id="PS50931"/>
    </source>
</evidence>
<dbReference type="InterPro" id="IPR036388">
    <property type="entry name" value="WH-like_DNA-bd_sf"/>
</dbReference>
<keyword evidence="3 6" id="KW-0238">DNA-binding</keyword>
<evidence type="ECO:0000256" key="4">
    <source>
        <dbReference type="ARBA" id="ARBA00023163"/>
    </source>
</evidence>
<dbReference type="Gene3D" id="3.40.190.290">
    <property type="match status" value="1"/>
</dbReference>
<dbReference type="RefSeq" id="WP_310073531.1">
    <property type="nucleotide sequence ID" value="NZ_JAVDVX010000005.1"/>
</dbReference>
<keyword evidence="4" id="KW-0804">Transcription</keyword>
<proteinExistence type="inferred from homology"/>
<dbReference type="EMBL" id="JAVDVX010000005">
    <property type="protein sequence ID" value="MDR7090863.1"/>
    <property type="molecule type" value="Genomic_DNA"/>
</dbReference>
<dbReference type="SUPFAM" id="SSF46785">
    <property type="entry name" value="Winged helix' DNA-binding domain"/>
    <property type="match status" value="1"/>
</dbReference>
<dbReference type="CDD" id="cd08422">
    <property type="entry name" value="PBP2_CrgA_like"/>
    <property type="match status" value="1"/>
</dbReference>
<dbReference type="SUPFAM" id="SSF53850">
    <property type="entry name" value="Periplasmic binding protein-like II"/>
    <property type="match status" value="1"/>
</dbReference>
<evidence type="ECO:0000256" key="3">
    <source>
        <dbReference type="ARBA" id="ARBA00023125"/>
    </source>
</evidence>
<protein>
    <submittedName>
        <fullName evidence="6">DNA-binding transcriptional LysR family regulator</fullName>
    </submittedName>
</protein>
<dbReference type="Pfam" id="PF00126">
    <property type="entry name" value="HTH_1"/>
    <property type="match status" value="1"/>
</dbReference>
<dbReference type="InterPro" id="IPR036390">
    <property type="entry name" value="WH_DNA-bd_sf"/>
</dbReference>
<dbReference type="Proteomes" id="UP001253595">
    <property type="component" value="Unassembled WGS sequence"/>
</dbReference>
<keyword evidence="7" id="KW-1185">Reference proteome</keyword>
<dbReference type="PANTHER" id="PTHR30537">
    <property type="entry name" value="HTH-TYPE TRANSCRIPTIONAL REGULATOR"/>
    <property type="match status" value="1"/>
</dbReference>
<feature type="domain" description="HTH lysR-type" evidence="5">
    <location>
        <begin position="1"/>
        <end position="59"/>
    </location>
</feature>
<reference evidence="6 7" key="1">
    <citation type="submission" date="2023-07" db="EMBL/GenBank/DDBJ databases">
        <title>Sorghum-associated microbial communities from plants grown in Nebraska, USA.</title>
        <authorList>
            <person name="Schachtman D."/>
        </authorList>
    </citation>
    <scope>NUCLEOTIDE SEQUENCE [LARGE SCALE GENOMIC DNA]</scope>
    <source>
        <strain evidence="6 7">BE190</strain>
    </source>
</reference>
<dbReference type="PROSITE" id="PS50931">
    <property type="entry name" value="HTH_LYSR"/>
    <property type="match status" value="1"/>
</dbReference>
<gene>
    <name evidence="6" type="ORF">J2X05_002889</name>
</gene>
<sequence>METLASIESFVRSAETSSFSAAARLLGLTPAAISKNVATLEGKLGVRLFQRSTRRLTLTEAGEAFLLEVSGGLDTVQAALANASRNRGQPSGTLKVSLAFAFGRQYILPLLTDFIAKYPDIQPDWRFENRQVDLINEGIDVAIGGGIELSPGVVARELARPHMVLVASPAFLADKKMPKVLADVSAWDAIVRRSSNTGRIQPWQLRNKNNEQDMVEPKARVILNDPEAICNAVLMDVGIALVPMPHVRNYLQDGSLIRLLPKWYGDVGPLAIYFSSAKLLPAKTRVFVDFIVEHFRHEDLAKKFSAF</sequence>
<comment type="caution">
    <text evidence="6">The sequence shown here is derived from an EMBL/GenBank/DDBJ whole genome shotgun (WGS) entry which is preliminary data.</text>
</comment>